<protein>
    <recommendedName>
        <fullName evidence="16">Amiloride-sensitive sodium channel</fullName>
    </recommendedName>
</protein>
<dbReference type="PANTHER" id="PTHR11690:SF175">
    <property type="entry name" value="PICKPOCKET 13-RELATED"/>
    <property type="match status" value="1"/>
</dbReference>
<keyword evidence="4 12" id="KW-0894">Sodium channel</keyword>
<dbReference type="Pfam" id="PF00858">
    <property type="entry name" value="ASC"/>
    <property type="match status" value="1"/>
</dbReference>
<evidence type="ECO:0000256" key="4">
    <source>
        <dbReference type="ARBA" id="ARBA00022461"/>
    </source>
</evidence>
<evidence type="ECO:0000256" key="6">
    <source>
        <dbReference type="ARBA" id="ARBA00022989"/>
    </source>
</evidence>
<keyword evidence="10 12" id="KW-0739">Sodium transport</keyword>
<organism evidence="14 15">
    <name type="scientific">Anopheles culicifacies</name>
    <dbReference type="NCBI Taxonomy" id="139723"/>
    <lineage>
        <taxon>Eukaryota</taxon>
        <taxon>Metazoa</taxon>
        <taxon>Ecdysozoa</taxon>
        <taxon>Arthropoda</taxon>
        <taxon>Hexapoda</taxon>
        <taxon>Insecta</taxon>
        <taxon>Pterygota</taxon>
        <taxon>Neoptera</taxon>
        <taxon>Endopterygota</taxon>
        <taxon>Diptera</taxon>
        <taxon>Nematocera</taxon>
        <taxon>Culicoidea</taxon>
        <taxon>Culicidae</taxon>
        <taxon>Anophelinae</taxon>
        <taxon>Anopheles</taxon>
        <taxon>culicifacies species complex</taxon>
    </lineage>
</organism>
<sequence>MGNCFTANSIFDHELTFDHLPLKFNVRTRKRSLEFRYRNHDTINYMMYIHSPEDYPNFVVPFYALRKSGFVSHFMLQITETVNQPEVKDEPIDKRKCKFPDERLSPVLAYSFSQCFLYNRIKLELKLCNCTIPTSPKAYEKFYCDFKGLLCINKANVKQLTKHVHTVHKERSCIQACESLETHVIGETYNRSNSSSDAGKVILEVLNVPIFRYQRRVIRNKLDFVGGIGGLFFGVSLISIIELVYNMFFKPYHIKVKFSAQ</sequence>
<keyword evidence="3 12" id="KW-0813">Transport</keyword>
<evidence type="ECO:0000256" key="2">
    <source>
        <dbReference type="ARBA" id="ARBA00007193"/>
    </source>
</evidence>
<feature type="transmembrane region" description="Helical" evidence="13">
    <location>
        <begin position="224"/>
        <end position="245"/>
    </location>
</feature>
<comment type="similarity">
    <text evidence="2 12">Belongs to the amiloride-sensitive sodium channel (TC 1.A.6) family.</text>
</comment>
<keyword evidence="6 13" id="KW-1133">Transmembrane helix</keyword>
<evidence type="ECO:0000256" key="12">
    <source>
        <dbReference type="RuleBase" id="RU000679"/>
    </source>
</evidence>
<evidence type="ECO:0000256" key="3">
    <source>
        <dbReference type="ARBA" id="ARBA00022448"/>
    </source>
</evidence>
<comment type="subcellular location">
    <subcellularLocation>
        <location evidence="1">Membrane</location>
        <topology evidence="1">Multi-pass membrane protein</topology>
    </subcellularLocation>
</comment>
<dbReference type="EnsemblMetazoa" id="ACUA014650-RA">
    <property type="protein sequence ID" value="ACUA014650-PA"/>
    <property type="gene ID" value="ACUA014650"/>
</dbReference>
<dbReference type="InterPro" id="IPR001873">
    <property type="entry name" value="ENaC"/>
</dbReference>
<dbReference type="VEuPathDB" id="VectorBase:ACUA014650"/>
<evidence type="ECO:0000256" key="5">
    <source>
        <dbReference type="ARBA" id="ARBA00022692"/>
    </source>
</evidence>
<evidence type="ECO:0000256" key="8">
    <source>
        <dbReference type="ARBA" id="ARBA00023065"/>
    </source>
</evidence>
<evidence type="ECO:0000256" key="7">
    <source>
        <dbReference type="ARBA" id="ARBA00023053"/>
    </source>
</evidence>
<evidence type="ECO:0000256" key="1">
    <source>
        <dbReference type="ARBA" id="ARBA00004141"/>
    </source>
</evidence>
<dbReference type="STRING" id="139723.A0A182MC54"/>
<reference evidence="15" key="1">
    <citation type="submission" date="2013-09" db="EMBL/GenBank/DDBJ databases">
        <title>The Genome Sequence of Anopheles culicifacies species A.</title>
        <authorList>
            <consortium name="The Broad Institute Genomics Platform"/>
            <person name="Neafsey D.E."/>
            <person name="Besansky N."/>
            <person name="Howell P."/>
            <person name="Walton C."/>
            <person name="Young S.K."/>
            <person name="Zeng Q."/>
            <person name="Gargeya S."/>
            <person name="Fitzgerald M."/>
            <person name="Haas B."/>
            <person name="Abouelleil A."/>
            <person name="Allen A.W."/>
            <person name="Alvarado L."/>
            <person name="Arachchi H.M."/>
            <person name="Berlin A.M."/>
            <person name="Chapman S.B."/>
            <person name="Gainer-Dewar J."/>
            <person name="Goldberg J."/>
            <person name="Griggs A."/>
            <person name="Gujja S."/>
            <person name="Hansen M."/>
            <person name="Howarth C."/>
            <person name="Imamovic A."/>
            <person name="Ireland A."/>
            <person name="Larimer J."/>
            <person name="McCowan C."/>
            <person name="Murphy C."/>
            <person name="Pearson M."/>
            <person name="Poon T.W."/>
            <person name="Priest M."/>
            <person name="Roberts A."/>
            <person name="Saif S."/>
            <person name="Shea T."/>
            <person name="Sisk P."/>
            <person name="Sykes S."/>
            <person name="Wortman J."/>
            <person name="Nusbaum C."/>
            <person name="Birren B."/>
        </authorList>
    </citation>
    <scope>NUCLEOTIDE SEQUENCE [LARGE SCALE GENOMIC DNA]</scope>
    <source>
        <strain evidence="15">A-37</strain>
    </source>
</reference>
<evidence type="ECO:0000256" key="9">
    <source>
        <dbReference type="ARBA" id="ARBA00023136"/>
    </source>
</evidence>
<dbReference type="PANTHER" id="PTHR11690">
    <property type="entry name" value="AMILORIDE-SENSITIVE SODIUM CHANNEL-RELATED"/>
    <property type="match status" value="1"/>
</dbReference>
<keyword evidence="7" id="KW-0915">Sodium</keyword>
<evidence type="ECO:0000313" key="15">
    <source>
        <dbReference type="Proteomes" id="UP000075883"/>
    </source>
</evidence>
<name>A0A182MC54_9DIPT</name>
<keyword evidence="8 12" id="KW-0406">Ion transport</keyword>
<dbReference type="GO" id="GO:0005886">
    <property type="term" value="C:plasma membrane"/>
    <property type="evidence" value="ECO:0007669"/>
    <property type="project" value="TreeGrafter"/>
</dbReference>
<evidence type="ECO:0008006" key="16">
    <source>
        <dbReference type="Google" id="ProtNLM"/>
    </source>
</evidence>
<dbReference type="AlphaFoldDB" id="A0A182MC54"/>
<keyword evidence="15" id="KW-1185">Reference proteome</keyword>
<evidence type="ECO:0000256" key="11">
    <source>
        <dbReference type="ARBA" id="ARBA00023303"/>
    </source>
</evidence>
<evidence type="ECO:0000256" key="10">
    <source>
        <dbReference type="ARBA" id="ARBA00023201"/>
    </source>
</evidence>
<keyword evidence="5 12" id="KW-0812">Transmembrane</keyword>
<evidence type="ECO:0000256" key="13">
    <source>
        <dbReference type="SAM" id="Phobius"/>
    </source>
</evidence>
<reference evidence="14" key="2">
    <citation type="submission" date="2020-05" db="UniProtKB">
        <authorList>
            <consortium name="EnsemblMetazoa"/>
        </authorList>
    </citation>
    <scope>IDENTIFICATION</scope>
    <source>
        <strain evidence="14">A-37</strain>
    </source>
</reference>
<keyword evidence="9 13" id="KW-0472">Membrane</keyword>
<dbReference type="Proteomes" id="UP000075883">
    <property type="component" value="Unassembled WGS sequence"/>
</dbReference>
<dbReference type="GO" id="GO:0015280">
    <property type="term" value="F:ligand-gated sodium channel activity"/>
    <property type="evidence" value="ECO:0007669"/>
    <property type="project" value="TreeGrafter"/>
</dbReference>
<proteinExistence type="inferred from homology"/>
<accession>A0A182MC54</accession>
<dbReference type="EMBL" id="AXCM01006830">
    <property type="status" value="NOT_ANNOTATED_CDS"/>
    <property type="molecule type" value="Genomic_DNA"/>
</dbReference>
<keyword evidence="11 12" id="KW-0407">Ion channel</keyword>
<evidence type="ECO:0000313" key="14">
    <source>
        <dbReference type="EnsemblMetazoa" id="ACUA014650-PA"/>
    </source>
</evidence>